<evidence type="ECO:0000256" key="1">
    <source>
        <dbReference type="ARBA" id="ARBA00022741"/>
    </source>
</evidence>
<keyword evidence="2" id="KW-0342">GTP-binding</keyword>
<evidence type="ECO:0000313" key="5">
    <source>
        <dbReference type="EMBL" id="EKG22363.1"/>
    </source>
</evidence>
<dbReference type="PROSITE" id="PS51388">
    <property type="entry name" value="GED"/>
    <property type="match status" value="1"/>
</dbReference>
<evidence type="ECO:0000256" key="2">
    <source>
        <dbReference type="ARBA" id="ARBA00023134"/>
    </source>
</evidence>
<sequence length="778" mass="87101">MLSFPARFLSQLSSSHNTSYDMPEFQSSIPGTFDESPEKITTKFESIQLDEPSPTMAAPIEERALGQLQNDDQSDLLDAIDELRAHGISRHINLPQLIVCGDQSAGKSSLLEAITQLPFPTKDGICTTFATEVALRRSTRREVKITIIPGPSRSDADKERLRRFHATFTNASDFPRLIDDAKRCINPPTSTSSSTLDGDASHASEKSINDDVLHLDISGPSWPPLTIVDLPGLIQSESRGQTPADVRTVKALVRRYMANPRSVILAVVAAHYDFANQGVLRLAREADPHGQRTLGIITKPDRLNEGTEEEKGVVRLAKNVEHPLALGWHVVRNRDHRMEGCASEERDRAEREFFDAGIWKSVMRQHVGVDALRKRLGGILLQQIRRELPALVGEIKKGIEECEGALARLGEPRENARDQREFLVRISKDFEKLTADAVNGTYRHPFFKVAEGEETDRRLRSLVQNSNEEFARVMRTYGHQCLIDDRKLAELQTKRPSSSSSSLENVAPRPTVKSRLEYLEGVKDLIRSSRGLELPGTFNPLLVADLFRNQSQPWEAIAKEHADVVWQTALEFLQDVLGHLAEGDTYFVLLKDHVEPAMDAMRRDLLKKVQELLYPYRSAGLITYHPQFVESVKQTRKGHRNDDIIQNLALRYGTSTVQTTLEDIARVIASTKDDSADDFASVELLYCMEAFYKVALNIFVDNIATLAVENCLIGKLADIFSPTVVALMDDETLSRLASETEDIKNEREVLKGRLKSLQQGARIIKRQAQVGYSAAAGR</sequence>
<feature type="domain" description="GED" evidence="3">
    <location>
        <begin position="681"/>
        <end position="772"/>
    </location>
</feature>
<dbReference type="InterPro" id="IPR030381">
    <property type="entry name" value="G_DYNAMIN_dom"/>
</dbReference>
<dbReference type="InParanoid" id="K2S601"/>
<evidence type="ECO:0000259" key="3">
    <source>
        <dbReference type="PROSITE" id="PS51388"/>
    </source>
</evidence>
<dbReference type="Proteomes" id="UP000007129">
    <property type="component" value="Unassembled WGS sequence"/>
</dbReference>
<dbReference type="GO" id="GO:0016020">
    <property type="term" value="C:membrane"/>
    <property type="evidence" value="ECO:0007669"/>
    <property type="project" value="TreeGrafter"/>
</dbReference>
<evidence type="ECO:0000259" key="4">
    <source>
        <dbReference type="PROSITE" id="PS51718"/>
    </source>
</evidence>
<dbReference type="CDD" id="cd08771">
    <property type="entry name" value="DLP_1"/>
    <property type="match status" value="1"/>
</dbReference>
<dbReference type="GO" id="GO:0005525">
    <property type="term" value="F:GTP binding"/>
    <property type="evidence" value="ECO:0007669"/>
    <property type="project" value="InterPro"/>
</dbReference>
<accession>K2S601</accession>
<proteinExistence type="predicted"/>
<dbReference type="GO" id="GO:0005874">
    <property type="term" value="C:microtubule"/>
    <property type="evidence" value="ECO:0007669"/>
    <property type="project" value="TreeGrafter"/>
</dbReference>
<dbReference type="OrthoDB" id="415706at2759"/>
<feature type="domain" description="Dynamin-type G" evidence="4">
    <location>
        <begin position="91"/>
        <end position="389"/>
    </location>
</feature>
<dbReference type="GO" id="GO:0005739">
    <property type="term" value="C:mitochondrion"/>
    <property type="evidence" value="ECO:0007669"/>
    <property type="project" value="TreeGrafter"/>
</dbReference>
<comment type="caution">
    <text evidence="5">The sequence shown here is derived from an EMBL/GenBank/DDBJ whole genome shotgun (WGS) entry which is preliminary data.</text>
</comment>
<gene>
    <name evidence="5" type="ORF">MPH_00293</name>
</gene>
<dbReference type="Pfam" id="PF01031">
    <property type="entry name" value="Dynamin_M"/>
    <property type="match status" value="1"/>
</dbReference>
<dbReference type="PRINTS" id="PR00195">
    <property type="entry name" value="DYNAMIN"/>
</dbReference>
<dbReference type="InterPro" id="IPR027417">
    <property type="entry name" value="P-loop_NTPase"/>
</dbReference>
<dbReference type="GO" id="GO:0048312">
    <property type="term" value="P:intracellular distribution of mitochondria"/>
    <property type="evidence" value="ECO:0007669"/>
    <property type="project" value="TreeGrafter"/>
</dbReference>
<dbReference type="InterPro" id="IPR020850">
    <property type="entry name" value="GED_dom"/>
</dbReference>
<dbReference type="VEuPathDB" id="FungiDB:MPH_00293"/>
<dbReference type="STRING" id="1126212.K2S601"/>
<evidence type="ECO:0000313" key="6">
    <source>
        <dbReference type="Proteomes" id="UP000007129"/>
    </source>
</evidence>
<dbReference type="FunFam" id="3.40.50.300:FF:001425">
    <property type="entry name" value="Dynamin GTPase, putative"/>
    <property type="match status" value="1"/>
</dbReference>
<dbReference type="Pfam" id="PF00350">
    <property type="entry name" value="Dynamin_N"/>
    <property type="match status" value="1"/>
</dbReference>
<dbReference type="eggNOG" id="KOG0446">
    <property type="taxonomic scope" value="Eukaryota"/>
</dbReference>
<dbReference type="InterPro" id="IPR045063">
    <property type="entry name" value="Dynamin_N"/>
</dbReference>
<dbReference type="InterPro" id="IPR000375">
    <property type="entry name" value="Dynamin_stalk"/>
</dbReference>
<dbReference type="HOGENOM" id="CLU_008964_7_3_1"/>
<dbReference type="SUPFAM" id="SSF52540">
    <property type="entry name" value="P-loop containing nucleoside triphosphate hydrolases"/>
    <property type="match status" value="1"/>
</dbReference>
<dbReference type="PANTHER" id="PTHR11566">
    <property type="entry name" value="DYNAMIN"/>
    <property type="match status" value="1"/>
</dbReference>
<name>K2S601_MACPH</name>
<organism evidence="5 6">
    <name type="scientific">Macrophomina phaseolina (strain MS6)</name>
    <name type="common">Charcoal rot fungus</name>
    <dbReference type="NCBI Taxonomy" id="1126212"/>
    <lineage>
        <taxon>Eukaryota</taxon>
        <taxon>Fungi</taxon>
        <taxon>Dikarya</taxon>
        <taxon>Ascomycota</taxon>
        <taxon>Pezizomycotina</taxon>
        <taxon>Dothideomycetes</taxon>
        <taxon>Dothideomycetes incertae sedis</taxon>
        <taxon>Botryosphaeriales</taxon>
        <taxon>Botryosphaeriaceae</taxon>
        <taxon>Macrophomina</taxon>
    </lineage>
</organism>
<dbReference type="AlphaFoldDB" id="K2S601"/>
<dbReference type="GO" id="GO:0006897">
    <property type="term" value="P:endocytosis"/>
    <property type="evidence" value="ECO:0007669"/>
    <property type="project" value="TreeGrafter"/>
</dbReference>
<dbReference type="EMBL" id="AHHD01000013">
    <property type="protein sequence ID" value="EKG22363.1"/>
    <property type="molecule type" value="Genomic_DNA"/>
</dbReference>
<dbReference type="InterPro" id="IPR001401">
    <property type="entry name" value="Dynamin_GTPase"/>
</dbReference>
<dbReference type="PANTHER" id="PTHR11566:SF149">
    <property type="entry name" value="GTPASE, PUTATIVE (AFU_ORTHOLOGUE AFUA_6G11890)-RELATED"/>
    <property type="match status" value="1"/>
</dbReference>
<dbReference type="Gene3D" id="1.20.120.1240">
    <property type="entry name" value="Dynamin, middle domain"/>
    <property type="match status" value="1"/>
</dbReference>
<dbReference type="Gene3D" id="3.40.50.300">
    <property type="entry name" value="P-loop containing nucleotide triphosphate hydrolases"/>
    <property type="match status" value="1"/>
</dbReference>
<dbReference type="GO" id="GO:0000266">
    <property type="term" value="P:mitochondrial fission"/>
    <property type="evidence" value="ECO:0007669"/>
    <property type="project" value="TreeGrafter"/>
</dbReference>
<protein>
    <submittedName>
        <fullName evidence="5">Uncharacterized protein</fullName>
    </submittedName>
</protein>
<dbReference type="SMART" id="SM00053">
    <property type="entry name" value="DYNc"/>
    <property type="match status" value="1"/>
</dbReference>
<dbReference type="PROSITE" id="PS51718">
    <property type="entry name" value="G_DYNAMIN_2"/>
    <property type="match status" value="1"/>
</dbReference>
<dbReference type="GO" id="GO:0016559">
    <property type="term" value="P:peroxisome fission"/>
    <property type="evidence" value="ECO:0007669"/>
    <property type="project" value="TreeGrafter"/>
</dbReference>
<keyword evidence="1" id="KW-0547">Nucleotide-binding</keyword>
<dbReference type="InterPro" id="IPR022812">
    <property type="entry name" value="Dynamin"/>
</dbReference>
<dbReference type="GO" id="GO:0008017">
    <property type="term" value="F:microtubule binding"/>
    <property type="evidence" value="ECO:0007669"/>
    <property type="project" value="TreeGrafter"/>
</dbReference>
<dbReference type="GO" id="GO:0003924">
    <property type="term" value="F:GTPase activity"/>
    <property type="evidence" value="ECO:0007669"/>
    <property type="project" value="InterPro"/>
</dbReference>
<reference evidence="5 6" key="1">
    <citation type="journal article" date="2012" name="BMC Genomics">
        <title>Tools to kill: Genome of one of the most destructive plant pathogenic fungi Macrophomina phaseolina.</title>
        <authorList>
            <person name="Islam M.S."/>
            <person name="Haque M.S."/>
            <person name="Islam M.M."/>
            <person name="Emdad E.M."/>
            <person name="Halim A."/>
            <person name="Hossen Q.M.M."/>
            <person name="Hossain M.Z."/>
            <person name="Ahmed B."/>
            <person name="Rahim S."/>
            <person name="Rahman M.S."/>
            <person name="Alam M.M."/>
            <person name="Hou S."/>
            <person name="Wan X."/>
            <person name="Saito J.A."/>
            <person name="Alam M."/>
        </authorList>
    </citation>
    <scope>NUCLEOTIDE SEQUENCE [LARGE SCALE GENOMIC DNA]</scope>
    <source>
        <strain evidence="5 6">MS6</strain>
    </source>
</reference>